<dbReference type="AlphaFoldDB" id="A0A7J0DPX0"/>
<proteinExistence type="predicted"/>
<dbReference type="InterPro" id="IPR041577">
    <property type="entry name" value="RT_RNaseH_2"/>
</dbReference>
<comment type="caution">
    <text evidence="2">The sequence shown here is derived from an EMBL/GenBank/DDBJ whole genome shotgun (WGS) entry which is preliminary data.</text>
</comment>
<sequence length="385" mass="43339">MHGAMRGGNLWEVWAWHLVVREVKVGRDRGIPSNPLIVIRVSRHLLLLSLGHTRRDHPSLATSVAKRVLLGVIVHKLCHSLDLRHHCVLKHRVLALGVVDLATWLGFAHKKRVHVVSPVQFSNRGRVRVLVSISRGGRVFAVTTVAPPLPPITATQTLKASIVRGTFVLFNSFAGVLFDSRVSHSFIAAFVLALGLKTKELNPPLFVDTPIEFDLILGMDCLSTFHATIDYFKRRVRICTLEGGCLEFFGERQESFEPYLYEPWDKGSIAYLLASLTLDEDLSTHGELPRVVCDFPDIFQEELPSLPPEWEVEFTIDLLSDNKCESAFKELKTHLTRAPILIVLERGVGYSMYCDASREGLRCVLMQNGHVVAYGLRQLKTHERN</sequence>
<reference evidence="3" key="1">
    <citation type="submission" date="2019-07" db="EMBL/GenBank/DDBJ databases">
        <title>De Novo Assembly of kiwifruit Actinidia rufa.</title>
        <authorList>
            <person name="Sugita-Konishi S."/>
            <person name="Sato K."/>
            <person name="Mori E."/>
            <person name="Abe Y."/>
            <person name="Kisaki G."/>
            <person name="Hamano K."/>
            <person name="Suezawa K."/>
            <person name="Otani M."/>
            <person name="Fukuda T."/>
            <person name="Manabe T."/>
            <person name="Gomi K."/>
            <person name="Tabuchi M."/>
            <person name="Akimitsu K."/>
            <person name="Kataoka I."/>
        </authorList>
    </citation>
    <scope>NUCLEOTIDE SEQUENCE [LARGE SCALE GENOMIC DNA]</scope>
    <source>
        <strain evidence="3">cv. Fuchu</strain>
    </source>
</reference>
<dbReference type="InterPro" id="IPR043502">
    <property type="entry name" value="DNA/RNA_pol_sf"/>
</dbReference>
<dbReference type="InterPro" id="IPR021109">
    <property type="entry name" value="Peptidase_aspartic_dom_sf"/>
</dbReference>
<organism evidence="2 3">
    <name type="scientific">Actinidia rufa</name>
    <dbReference type="NCBI Taxonomy" id="165716"/>
    <lineage>
        <taxon>Eukaryota</taxon>
        <taxon>Viridiplantae</taxon>
        <taxon>Streptophyta</taxon>
        <taxon>Embryophyta</taxon>
        <taxon>Tracheophyta</taxon>
        <taxon>Spermatophyta</taxon>
        <taxon>Magnoliopsida</taxon>
        <taxon>eudicotyledons</taxon>
        <taxon>Gunneridae</taxon>
        <taxon>Pentapetalae</taxon>
        <taxon>asterids</taxon>
        <taxon>Ericales</taxon>
        <taxon>Actinidiaceae</taxon>
        <taxon>Actinidia</taxon>
    </lineage>
</organism>
<protein>
    <recommendedName>
        <fullName evidence="1">Reverse transcriptase/retrotransposon-derived protein RNase H-like domain-containing protein</fullName>
    </recommendedName>
</protein>
<gene>
    <name evidence="2" type="ORF">Acr_00g0058850</name>
</gene>
<feature type="domain" description="Reverse transcriptase/retrotransposon-derived protein RNase H-like" evidence="1">
    <location>
        <begin position="322"/>
        <end position="385"/>
    </location>
</feature>
<accession>A0A7J0DPX0</accession>
<dbReference type="Pfam" id="PF17919">
    <property type="entry name" value="RT_RNaseH_2"/>
    <property type="match status" value="1"/>
</dbReference>
<dbReference type="OrthoDB" id="437338at2759"/>
<evidence type="ECO:0000313" key="3">
    <source>
        <dbReference type="Proteomes" id="UP000585474"/>
    </source>
</evidence>
<evidence type="ECO:0000259" key="1">
    <source>
        <dbReference type="Pfam" id="PF17919"/>
    </source>
</evidence>
<dbReference type="SUPFAM" id="SSF56672">
    <property type="entry name" value="DNA/RNA polymerases"/>
    <property type="match status" value="1"/>
</dbReference>
<evidence type="ECO:0000313" key="2">
    <source>
        <dbReference type="EMBL" id="GFS38674.1"/>
    </source>
</evidence>
<dbReference type="Gene3D" id="2.40.70.10">
    <property type="entry name" value="Acid Proteases"/>
    <property type="match status" value="1"/>
</dbReference>
<dbReference type="Proteomes" id="UP000585474">
    <property type="component" value="Unassembled WGS sequence"/>
</dbReference>
<name>A0A7J0DPX0_9ERIC</name>
<dbReference type="EMBL" id="BJWL01000314">
    <property type="protein sequence ID" value="GFS38674.1"/>
    <property type="molecule type" value="Genomic_DNA"/>
</dbReference>
<dbReference type="Pfam" id="PF08284">
    <property type="entry name" value="RVP_2"/>
    <property type="match status" value="1"/>
</dbReference>
<keyword evidence="3" id="KW-1185">Reference proteome</keyword>